<keyword evidence="3" id="KW-0460">Magnesium</keyword>
<reference evidence="5" key="1">
    <citation type="submission" date="2018-05" db="EMBL/GenBank/DDBJ databases">
        <authorList>
            <person name="Lanie J.A."/>
            <person name="Ng W.-L."/>
            <person name="Kazmierczak K.M."/>
            <person name="Andrzejewski T.M."/>
            <person name="Davidsen T.M."/>
            <person name="Wayne K.J."/>
            <person name="Tettelin H."/>
            <person name="Glass J.I."/>
            <person name="Rusch D."/>
            <person name="Podicherti R."/>
            <person name="Tsui H.-C.T."/>
            <person name="Winkler M.E."/>
        </authorList>
    </citation>
    <scope>NUCLEOTIDE SEQUENCE</scope>
</reference>
<evidence type="ECO:0000256" key="1">
    <source>
        <dbReference type="ARBA" id="ARBA00022723"/>
    </source>
</evidence>
<dbReference type="SUPFAM" id="SSF56784">
    <property type="entry name" value="HAD-like"/>
    <property type="match status" value="1"/>
</dbReference>
<dbReference type="InterPro" id="IPR023198">
    <property type="entry name" value="PGP-like_dom2"/>
</dbReference>
<dbReference type="GO" id="GO:0046872">
    <property type="term" value="F:metal ion binding"/>
    <property type="evidence" value="ECO:0007669"/>
    <property type="project" value="UniProtKB-KW"/>
</dbReference>
<dbReference type="SFLD" id="SFLDG01129">
    <property type="entry name" value="C1.5:_HAD__Beta-PGM__Phosphata"/>
    <property type="match status" value="1"/>
</dbReference>
<accession>A0A382J6I3</accession>
<dbReference type="InterPro" id="IPR023214">
    <property type="entry name" value="HAD_sf"/>
</dbReference>
<dbReference type="InterPro" id="IPR006439">
    <property type="entry name" value="HAD-SF_hydro_IA"/>
</dbReference>
<dbReference type="Pfam" id="PF13419">
    <property type="entry name" value="HAD_2"/>
    <property type="match status" value="1"/>
</dbReference>
<evidence type="ECO:0000313" key="5">
    <source>
        <dbReference type="EMBL" id="SVC07229.1"/>
    </source>
</evidence>
<gene>
    <name evidence="5" type="ORF">METZ01_LOCUS260083</name>
</gene>
<dbReference type="GO" id="GO:0005829">
    <property type="term" value="C:cytosol"/>
    <property type="evidence" value="ECO:0007669"/>
    <property type="project" value="TreeGrafter"/>
</dbReference>
<evidence type="ECO:0000256" key="2">
    <source>
        <dbReference type="ARBA" id="ARBA00022801"/>
    </source>
</evidence>
<dbReference type="GO" id="GO:0008967">
    <property type="term" value="F:phosphoglycolate phosphatase activity"/>
    <property type="evidence" value="ECO:0007669"/>
    <property type="project" value="TreeGrafter"/>
</dbReference>
<dbReference type="EMBL" id="UINC01071944">
    <property type="protein sequence ID" value="SVC07229.1"/>
    <property type="molecule type" value="Genomic_DNA"/>
</dbReference>
<organism evidence="5">
    <name type="scientific">marine metagenome</name>
    <dbReference type="NCBI Taxonomy" id="408172"/>
    <lineage>
        <taxon>unclassified sequences</taxon>
        <taxon>metagenomes</taxon>
        <taxon>ecological metagenomes</taxon>
    </lineage>
</organism>
<protein>
    <recommendedName>
        <fullName evidence="6">Phosphoglycolate phosphatase</fullName>
    </recommendedName>
</protein>
<dbReference type="PANTHER" id="PTHR43434:SF23">
    <property type="entry name" value="PHOSPHOGLYCOLATE PHOSPHATASE"/>
    <property type="match status" value="1"/>
</dbReference>
<dbReference type="PANTHER" id="PTHR43434">
    <property type="entry name" value="PHOSPHOGLYCOLATE PHOSPHATASE"/>
    <property type="match status" value="1"/>
</dbReference>
<sequence length="220" mass="24838">MRENTIDSILLDLDGTLVDTASEMHLALNILLSEEAMEPQPYETIRPLVSNGVMGIFNIVFEDSPKVNGRRFNRYLDIYEEHLGTNAQIFPGMEKVISSIENKGIHWGVVTNKSKRFTSPLLQKLDLYERAACIVCGDTTDKKKPDPKPINHALLLLNIKSSKNSFYVGDSKKDVDAAKAAKISSIECTFGYIEEDDDPEKWYADYLIDQPIEILKILNI</sequence>
<evidence type="ECO:0000256" key="3">
    <source>
        <dbReference type="ARBA" id="ARBA00022842"/>
    </source>
</evidence>
<dbReference type="NCBIfam" id="TIGR01549">
    <property type="entry name" value="HAD-SF-IA-v1"/>
    <property type="match status" value="1"/>
</dbReference>
<proteinExistence type="predicted"/>
<name>A0A382J6I3_9ZZZZ</name>
<dbReference type="InterPro" id="IPR036412">
    <property type="entry name" value="HAD-like_sf"/>
</dbReference>
<evidence type="ECO:0000256" key="4">
    <source>
        <dbReference type="ARBA" id="ARBA00023277"/>
    </source>
</evidence>
<keyword evidence="1" id="KW-0479">Metal-binding</keyword>
<keyword evidence="4" id="KW-0119">Carbohydrate metabolism</keyword>
<dbReference type="Gene3D" id="3.40.50.1000">
    <property type="entry name" value="HAD superfamily/HAD-like"/>
    <property type="match status" value="1"/>
</dbReference>
<evidence type="ECO:0008006" key="6">
    <source>
        <dbReference type="Google" id="ProtNLM"/>
    </source>
</evidence>
<dbReference type="InterPro" id="IPR050155">
    <property type="entry name" value="HAD-like_hydrolase_sf"/>
</dbReference>
<keyword evidence="2" id="KW-0378">Hydrolase</keyword>
<dbReference type="GO" id="GO:0006281">
    <property type="term" value="P:DNA repair"/>
    <property type="evidence" value="ECO:0007669"/>
    <property type="project" value="TreeGrafter"/>
</dbReference>
<dbReference type="Gene3D" id="1.10.150.240">
    <property type="entry name" value="Putative phosphatase, domain 2"/>
    <property type="match status" value="1"/>
</dbReference>
<dbReference type="AlphaFoldDB" id="A0A382J6I3"/>
<dbReference type="InterPro" id="IPR041492">
    <property type="entry name" value="HAD_2"/>
</dbReference>
<dbReference type="SFLD" id="SFLDS00003">
    <property type="entry name" value="Haloacid_Dehalogenase"/>
    <property type="match status" value="1"/>
</dbReference>